<dbReference type="EMBL" id="BK014724">
    <property type="protein sequence ID" value="DAD55443.1"/>
    <property type="molecule type" value="Genomic_DNA"/>
</dbReference>
<name>A0A8D9PDU6_9CAUD</name>
<evidence type="ECO:0000313" key="1">
    <source>
        <dbReference type="EMBL" id="DAD55443.1"/>
    </source>
</evidence>
<reference evidence="1" key="1">
    <citation type="journal article" date="2021" name="Proc. Natl. Acad. Sci. U.S.A.">
        <title>A Catalog of Tens of Thousands of Viruses from Human Metagenomes Reveals Hidden Associations with Chronic Diseases.</title>
        <authorList>
            <person name="Tisza M.J."/>
            <person name="Buck C.B."/>
        </authorList>
    </citation>
    <scope>NUCLEOTIDE SEQUENCE</scope>
    <source>
        <strain evidence="1">CtoNj20</strain>
    </source>
</reference>
<sequence length="75" mass="8412">MKGYIKIEAGTHEGQEGLFVESHIQDASSLDICILMHSLKKALQMDDITWKLYVVGEHQGLFDDMSEVEDLTSEG</sequence>
<protein>
    <submittedName>
        <fullName evidence="1">Uncharacterized protein</fullName>
    </submittedName>
</protein>
<proteinExistence type="predicted"/>
<organism evidence="1">
    <name type="scientific">Siphoviridae sp. ctoNj20</name>
    <dbReference type="NCBI Taxonomy" id="2826085"/>
    <lineage>
        <taxon>Viruses</taxon>
        <taxon>Duplodnaviria</taxon>
        <taxon>Heunggongvirae</taxon>
        <taxon>Uroviricota</taxon>
        <taxon>Caudoviricetes</taxon>
    </lineage>
</organism>
<accession>A0A8D9PDU6</accession>